<reference evidence="5 6" key="1">
    <citation type="submission" date="2020-04" db="EMBL/GenBank/DDBJ databases">
        <authorList>
            <person name="Klaysubun C."/>
            <person name="Duangmal K."/>
            <person name="Lipun K."/>
        </authorList>
    </citation>
    <scope>NUCLEOTIDE SEQUENCE [LARGE SCALE GENOMIC DNA]</scope>
    <source>
        <strain evidence="5 6">DSM 45300</strain>
    </source>
</reference>
<organism evidence="5 6">
    <name type="scientific">Pseudonocardia bannensis</name>
    <dbReference type="NCBI Taxonomy" id="630973"/>
    <lineage>
        <taxon>Bacteria</taxon>
        <taxon>Bacillati</taxon>
        <taxon>Actinomycetota</taxon>
        <taxon>Actinomycetes</taxon>
        <taxon>Pseudonocardiales</taxon>
        <taxon>Pseudonocardiaceae</taxon>
        <taxon>Pseudonocardia</taxon>
    </lineage>
</organism>
<dbReference type="PANTHER" id="PTHR30024">
    <property type="entry name" value="ALIPHATIC SULFONATES-BINDING PROTEIN-RELATED"/>
    <property type="match status" value="1"/>
</dbReference>
<dbReference type="Proteomes" id="UP000586918">
    <property type="component" value="Unassembled WGS sequence"/>
</dbReference>
<keyword evidence="3" id="KW-0732">Signal</keyword>
<evidence type="ECO:0000256" key="1">
    <source>
        <dbReference type="ARBA" id="ARBA00004418"/>
    </source>
</evidence>
<evidence type="ECO:0000313" key="6">
    <source>
        <dbReference type="Proteomes" id="UP000586918"/>
    </source>
</evidence>
<protein>
    <submittedName>
        <fullName evidence="5">ABC transporter substrate-binding protein</fullName>
    </submittedName>
</protein>
<evidence type="ECO:0000256" key="2">
    <source>
        <dbReference type="ARBA" id="ARBA00010742"/>
    </source>
</evidence>
<dbReference type="Gene3D" id="3.40.190.10">
    <property type="entry name" value="Periplasmic binding protein-like II"/>
    <property type="match status" value="2"/>
</dbReference>
<dbReference type="SUPFAM" id="SSF53850">
    <property type="entry name" value="Periplasmic binding protein-like II"/>
    <property type="match status" value="1"/>
</dbReference>
<comment type="subcellular location">
    <subcellularLocation>
        <location evidence="1">Periplasm</location>
    </subcellularLocation>
</comment>
<evidence type="ECO:0000313" key="5">
    <source>
        <dbReference type="EMBL" id="NMH92400.1"/>
    </source>
</evidence>
<gene>
    <name evidence="5" type="ORF">HF519_12620</name>
</gene>
<sequence>MPTATPVRRRRPSRTRIYSGLAALVLGITAACGSGGGEQAAGPGGVAQVDVGILPIVTNAPLALGVQKGFFQEEGLAVTTHLGQGGAALLPAVISGQYDFAFSNNVSLLLARSKGLPVSIVAAASSAGVDPEPIDEAIVVPAGSPVQSVADLRGSTVAVNTLNNIVEISNRVTLEDAGVDLSGVKFIEIPFPDMPAALAQGRMQAAHIAEPHLTKAVQAGARIIAHPYRVVQPDVHISSWFGSDQFIKANPDTVERFARALERSRAYAAEHTDEVRAFIPGFLNLDPALAGEIALGKWPAGMPSEQSLRSLYDATTRYGLLDPKTLPDPTAVLRKS</sequence>
<keyword evidence="6" id="KW-1185">Reference proteome</keyword>
<evidence type="ECO:0000259" key="4">
    <source>
        <dbReference type="Pfam" id="PF09084"/>
    </source>
</evidence>
<dbReference type="RefSeq" id="WP_169413111.1">
    <property type="nucleotide sequence ID" value="NZ_JAAXKZ010000038.1"/>
</dbReference>
<feature type="domain" description="SsuA/THI5-like" evidence="4">
    <location>
        <begin position="60"/>
        <end position="274"/>
    </location>
</feature>
<dbReference type="AlphaFoldDB" id="A0A848DI94"/>
<accession>A0A848DI94</accession>
<name>A0A848DI94_9PSEU</name>
<dbReference type="InterPro" id="IPR015168">
    <property type="entry name" value="SsuA/THI5"/>
</dbReference>
<dbReference type="GO" id="GO:0042597">
    <property type="term" value="C:periplasmic space"/>
    <property type="evidence" value="ECO:0007669"/>
    <property type="project" value="UniProtKB-SubCell"/>
</dbReference>
<dbReference type="PANTHER" id="PTHR30024:SF47">
    <property type="entry name" value="TAURINE-BINDING PERIPLASMIC PROTEIN"/>
    <property type="match status" value="1"/>
</dbReference>
<comment type="similarity">
    <text evidence="2">Belongs to the bacterial solute-binding protein SsuA/TauA family.</text>
</comment>
<evidence type="ECO:0000256" key="3">
    <source>
        <dbReference type="ARBA" id="ARBA00022729"/>
    </source>
</evidence>
<dbReference type="EMBL" id="JAAXKZ010000038">
    <property type="protein sequence ID" value="NMH92400.1"/>
    <property type="molecule type" value="Genomic_DNA"/>
</dbReference>
<dbReference type="Pfam" id="PF09084">
    <property type="entry name" value="NMT1"/>
    <property type="match status" value="1"/>
</dbReference>
<comment type="caution">
    <text evidence="5">The sequence shown here is derived from an EMBL/GenBank/DDBJ whole genome shotgun (WGS) entry which is preliminary data.</text>
</comment>
<proteinExistence type="inferred from homology"/>